<protein>
    <submittedName>
        <fullName evidence="5">Holo-[acyl-carrier-protein] synthase</fullName>
    </submittedName>
</protein>
<keyword evidence="2" id="KW-0479">Metal-binding</keyword>
<organism evidence="5 6">
    <name type="scientific">Xylanimonas ulmi</name>
    <dbReference type="NCBI Taxonomy" id="228973"/>
    <lineage>
        <taxon>Bacteria</taxon>
        <taxon>Bacillati</taxon>
        <taxon>Actinomycetota</taxon>
        <taxon>Actinomycetes</taxon>
        <taxon>Micrococcales</taxon>
        <taxon>Promicromonosporaceae</taxon>
        <taxon>Xylanimonas</taxon>
    </lineage>
</organism>
<evidence type="ECO:0000256" key="1">
    <source>
        <dbReference type="ARBA" id="ARBA00022679"/>
    </source>
</evidence>
<dbReference type="Proteomes" id="UP000293852">
    <property type="component" value="Unassembled WGS sequence"/>
</dbReference>
<gene>
    <name evidence="5" type="ORF">EV386_2156</name>
</gene>
<dbReference type="EMBL" id="SGWX01000001">
    <property type="protein sequence ID" value="RZS61844.1"/>
    <property type="molecule type" value="Genomic_DNA"/>
</dbReference>
<dbReference type="GO" id="GO:0008897">
    <property type="term" value="F:holo-[acyl-carrier-protein] synthase activity"/>
    <property type="evidence" value="ECO:0007669"/>
    <property type="project" value="InterPro"/>
</dbReference>
<dbReference type="GO" id="GO:0000287">
    <property type="term" value="F:magnesium ion binding"/>
    <property type="evidence" value="ECO:0007669"/>
    <property type="project" value="InterPro"/>
</dbReference>
<sequence>MLHGAGIDVADVARIARLVERRGPAFTTRWFAAAEIAQCERAAVTTAAFAGVYAAKEAVWKALAIRAWPGPVPWRWICVTESAPGRWSVRLGGPVADAAQAAGVGEVRVHIAQGGAVATAVALATRAVSGAPPA</sequence>
<dbReference type="SUPFAM" id="SSF56214">
    <property type="entry name" value="4'-phosphopantetheinyl transferase"/>
    <property type="match status" value="1"/>
</dbReference>
<evidence type="ECO:0000259" key="4">
    <source>
        <dbReference type="Pfam" id="PF01648"/>
    </source>
</evidence>
<keyword evidence="6" id="KW-1185">Reference proteome</keyword>
<evidence type="ECO:0000313" key="5">
    <source>
        <dbReference type="EMBL" id="RZS61844.1"/>
    </source>
</evidence>
<evidence type="ECO:0000313" key="6">
    <source>
        <dbReference type="Proteomes" id="UP000293852"/>
    </source>
</evidence>
<dbReference type="InterPro" id="IPR004568">
    <property type="entry name" value="Ppantetheine-prot_Trfase_dom"/>
</dbReference>
<dbReference type="OrthoDB" id="517356at2"/>
<dbReference type="AlphaFoldDB" id="A0A4Q7M2X6"/>
<evidence type="ECO:0000256" key="3">
    <source>
        <dbReference type="ARBA" id="ARBA00022842"/>
    </source>
</evidence>
<dbReference type="Pfam" id="PF01648">
    <property type="entry name" value="ACPS"/>
    <property type="match status" value="1"/>
</dbReference>
<dbReference type="InterPro" id="IPR037143">
    <property type="entry name" value="4-PPantetheinyl_Trfase_dom_sf"/>
</dbReference>
<comment type="caution">
    <text evidence="5">The sequence shown here is derived from an EMBL/GenBank/DDBJ whole genome shotgun (WGS) entry which is preliminary data.</text>
</comment>
<dbReference type="GO" id="GO:0006633">
    <property type="term" value="P:fatty acid biosynthetic process"/>
    <property type="evidence" value="ECO:0007669"/>
    <property type="project" value="InterPro"/>
</dbReference>
<reference evidence="5 6" key="1">
    <citation type="submission" date="2019-02" db="EMBL/GenBank/DDBJ databases">
        <title>Sequencing the genomes of 1000 actinobacteria strains.</title>
        <authorList>
            <person name="Klenk H.-P."/>
        </authorList>
    </citation>
    <scope>NUCLEOTIDE SEQUENCE [LARGE SCALE GENOMIC DNA]</scope>
    <source>
        <strain evidence="5 6">DSM 16932</strain>
    </source>
</reference>
<dbReference type="Gene3D" id="3.90.470.20">
    <property type="entry name" value="4'-phosphopantetheinyl transferase domain"/>
    <property type="match status" value="1"/>
</dbReference>
<accession>A0A4Q7M2X6</accession>
<keyword evidence="3" id="KW-0460">Magnesium</keyword>
<dbReference type="RefSeq" id="WP_130414842.1">
    <property type="nucleotide sequence ID" value="NZ_SGWX01000001.1"/>
</dbReference>
<proteinExistence type="predicted"/>
<name>A0A4Q7M2X6_9MICO</name>
<dbReference type="InterPro" id="IPR008278">
    <property type="entry name" value="4-PPantetheinyl_Trfase_dom"/>
</dbReference>
<feature type="domain" description="4'-phosphopantetheinyl transferase" evidence="4">
    <location>
        <begin position="6"/>
        <end position="103"/>
    </location>
</feature>
<evidence type="ECO:0000256" key="2">
    <source>
        <dbReference type="ARBA" id="ARBA00022723"/>
    </source>
</evidence>
<keyword evidence="1" id="KW-0808">Transferase</keyword>
<dbReference type="NCBIfam" id="TIGR00556">
    <property type="entry name" value="pantethn_trn"/>
    <property type="match status" value="1"/>
</dbReference>